<dbReference type="RefSeq" id="WP_064036775.1">
    <property type="nucleotide sequence ID" value="NZ_LUUH01000051.1"/>
</dbReference>
<evidence type="ECO:0000313" key="2">
    <source>
        <dbReference type="Proteomes" id="UP000077763"/>
    </source>
</evidence>
<dbReference type="Gene3D" id="3.30.565.10">
    <property type="entry name" value="Histidine kinase-like ATPase, C-terminal domain"/>
    <property type="match status" value="1"/>
</dbReference>
<accession>A0A177MG55</accession>
<dbReference type="AlphaFoldDB" id="A0A177MG55"/>
<dbReference type="SUPFAM" id="SSF55874">
    <property type="entry name" value="ATPase domain of HSP90 chaperone/DNA topoisomerase II/histidine kinase"/>
    <property type="match status" value="1"/>
</dbReference>
<sequence length="531" mass="59687">MNTTQLSVNPEKLINNLRFSFTQSTTVLGELMQNARRAGATFVSFEFSQDTRTLTVCDDGCGIACLKTLLTVAESGWDVDVIERECPFGLGFLSAIFACDAISVDSKGGRFSVDTAELLAFQSIAIEPVDWQGITRLTLTQFKPEADQVESQMRRLARGFPIEVRLNGVSLDRPRAVTSTLPFIETELGELYAYGLSQGEDWLRQSEYFHLYLQGLPVYHSHHERDPGHVIHLDSRRFLARLPDRDKLIDEAQVIAEVKHVLQREARQRLEAIKNQLSAVAFVQGYNTLKTYRCLDLLNDVPLLPQQVLAIIQDYPIKEGCRNVNLTAVSQPVSRSDVANGLVKVADLDDLDEVGALRWMFAWHRDYRVFRPGLDAGHWLFSHLVDLNGPAITLDIVNETHRAFFAGQWVSGQAVFCEQYRLTLNGESVDIDHDAVYDEDQDCFILPSRESSGLVVCQASSYYDEWDTFMESAKEADEWDFHNFVVANTADKPADALQRLLPTFGSCPALFSRTFQIVLGNDGDVVTVAEM</sequence>
<evidence type="ECO:0000313" key="1">
    <source>
        <dbReference type="EMBL" id="OAI04333.1"/>
    </source>
</evidence>
<reference evidence="2" key="1">
    <citation type="submission" date="2016-03" db="EMBL/GenBank/DDBJ databases">
        <authorList>
            <person name="Heylen K."/>
            <person name="De Vos P."/>
            <person name="Vekeman B."/>
        </authorList>
    </citation>
    <scope>NUCLEOTIDE SEQUENCE [LARGE SCALE GENOMIC DNA]</scope>
    <source>
        <strain evidence="2">R-45371</strain>
    </source>
</reference>
<dbReference type="InterPro" id="IPR036890">
    <property type="entry name" value="HATPase_C_sf"/>
</dbReference>
<evidence type="ECO:0008006" key="3">
    <source>
        <dbReference type="Google" id="ProtNLM"/>
    </source>
</evidence>
<dbReference type="EMBL" id="LUUH01000051">
    <property type="protein sequence ID" value="OAI04333.1"/>
    <property type="molecule type" value="Genomic_DNA"/>
</dbReference>
<comment type="caution">
    <text evidence="1">The sequence shown here is derived from an EMBL/GenBank/DDBJ whole genome shotgun (WGS) entry which is preliminary data.</text>
</comment>
<organism evidence="1 2">
    <name type="scientific">Methylomonas methanica</name>
    <dbReference type="NCBI Taxonomy" id="421"/>
    <lineage>
        <taxon>Bacteria</taxon>
        <taxon>Pseudomonadati</taxon>
        <taxon>Pseudomonadota</taxon>
        <taxon>Gammaproteobacteria</taxon>
        <taxon>Methylococcales</taxon>
        <taxon>Methylococcaceae</taxon>
        <taxon>Methylomonas</taxon>
    </lineage>
</organism>
<proteinExistence type="predicted"/>
<gene>
    <name evidence="1" type="ORF">A1353_13815</name>
</gene>
<protein>
    <recommendedName>
        <fullName evidence="3">ATP-binding protein</fullName>
    </recommendedName>
</protein>
<dbReference type="Proteomes" id="UP000077763">
    <property type="component" value="Unassembled WGS sequence"/>
</dbReference>
<name>A0A177MG55_METMH</name>